<protein>
    <submittedName>
        <fullName evidence="2">Uncharacterized protein</fullName>
    </submittedName>
</protein>
<dbReference type="PANTHER" id="PTHR24121:SF15">
    <property type="entry name" value="ANKYRIN REPEAT PROTEIN"/>
    <property type="match status" value="1"/>
</dbReference>
<dbReference type="InterPro" id="IPR002110">
    <property type="entry name" value="Ankyrin_rpt"/>
</dbReference>
<dbReference type="Gene3D" id="1.25.40.20">
    <property type="entry name" value="Ankyrin repeat-containing domain"/>
    <property type="match status" value="2"/>
</dbReference>
<feature type="compositionally biased region" description="Basic and acidic residues" evidence="1">
    <location>
        <begin position="315"/>
        <end position="332"/>
    </location>
</feature>
<feature type="region of interest" description="Disordered" evidence="1">
    <location>
        <begin position="290"/>
        <end position="332"/>
    </location>
</feature>
<proteinExistence type="predicted"/>
<accession>A0A068US38</accession>
<dbReference type="Proteomes" id="UP000295252">
    <property type="component" value="Chromosome V"/>
</dbReference>
<name>A0A068US38_COFCA</name>
<dbReference type="PANTHER" id="PTHR24121">
    <property type="entry name" value="NO MECHANORECEPTOR POTENTIAL C, ISOFORM D-RELATED"/>
    <property type="match status" value="1"/>
</dbReference>
<keyword evidence="3" id="KW-1185">Reference proteome</keyword>
<dbReference type="Pfam" id="PF12796">
    <property type="entry name" value="Ank_2"/>
    <property type="match status" value="1"/>
</dbReference>
<dbReference type="SMART" id="SM00248">
    <property type="entry name" value="ANK"/>
    <property type="match status" value="5"/>
</dbReference>
<dbReference type="OrthoDB" id="1930691at2759"/>
<dbReference type="OMA" id="ANIRNER"/>
<sequence length="375" mass="42530">MRNNKQIEPQEFDVDELFQFTMKKNWKEVLRICKTYPSAACNAKLTKSEETALHIAVSSYQVDEKGANALAAIIRQLVESLPAGQAVKILKAQNDKGDTALHLAAALGSVKICYCIARQERKLVRNRNQKGETPMFLAAHHGHMEAFQLLHELYNGNASEPDYSLCRRNDGDTILHSAISGEYFALANLITIKYDRLVNSVNQEGFSPLHILARKRNLFESSSHLRLCDRMLYRCVYVPEVKNHQSRRGDRRSLEETGEHYPENYQTCVNFIHLLSTAFWLIAPLGKGQDQGQVQGQGPCTEDPEEGKMEGQASRGEDSDSRKPGSTVDREIPMEGNQGLYYAFTDFLQFWNCLNLLLLTKSKLYDMQNMQGSKF</sequence>
<evidence type="ECO:0000256" key="1">
    <source>
        <dbReference type="SAM" id="MobiDB-lite"/>
    </source>
</evidence>
<dbReference type="SUPFAM" id="SSF48403">
    <property type="entry name" value="Ankyrin repeat"/>
    <property type="match status" value="1"/>
</dbReference>
<organism evidence="2 3">
    <name type="scientific">Coffea canephora</name>
    <name type="common">Robusta coffee</name>
    <dbReference type="NCBI Taxonomy" id="49390"/>
    <lineage>
        <taxon>Eukaryota</taxon>
        <taxon>Viridiplantae</taxon>
        <taxon>Streptophyta</taxon>
        <taxon>Embryophyta</taxon>
        <taxon>Tracheophyta</taxon>
        <taxon>Spermatophyta</taxon>
        <taxon>Magnoliopsida</taxon>
        <taxon>eudicotyledons</taxon>
        <taxon>Gunneridae</taxon>
        <taxon>Pentapetalae</taxon>
        <taxon>asterids</taxon>
        <taxon>lamiids</taxon>
        <taxon>Gentianales</taxon>
        <taxon>Rubiaceae</taxon>
        <taxon>Ixoroideae</taxon>
        <taxon>Gardenieae complex</taxon>
        <taxon>Bertiereae - Coffeeae clade</taxon>
        <taxon>Coffeeae</taxon>
        <taxon>Coffea</taxon>
    </lineage>
</organism>
<dbReference type="AlphaFoldDB" id="A0A068US38"/>
<dbReference type="PhylomeDB" id="A0A068US38"/>
<evidence type="ECO:0000313" key="2">
    <source>
        <dbReference type="EMBL" id="CDP11117.1"/>
    </source>
</evidence>
<dbReference type="STRING" id="49390.A0A068US38"/>
<dbReference type="InParanoid" id="A0A068US38"/>
<dbReference type="EMBL" id="HG739136">
    <property type="protein sequence ID" value="CDP11117.1"/>
    <property type="molecule type" value="Genomic_DNA"/>
</dbReference>
<reference evidence="3" key="1">
    <citation type="journal article" date="2014" name="Science">
        <title>The coffee genome provides insight into the convergent evolution of caffeine biosynthesis.</title>
        <authorList>
            <person name="Denoeud F."/>
            <person name="Carretero-Paulet L."/>
            <person name="Dereeper A."/>
            <person name="Droc G."/>
            <person name="Guyot R."/>
            <person name="Pietrella M."/>
            <person name="Zheng C."/>
            <person name="Alberti A."/>
            <person name="Anthony F."/>
            <person name="Aprea G."/>
            <person name="Aury J.M."/>
            <person name="Bento P."/>
            <person name="Bernard M."/>
            <person name="Bocs S."/>
            <person name="Campa C."/>
            <person name="Cenci A."/>
            <person name="Combes M.C."/>
            <person name="Crouzillat D."/>
            <person name="Da Silva C."/>
            <person name="Daddiego L."/>
            <person name="De Bellis F."/>
            <person name="Dussert S."/>
            <person name="Garsmeur O."/>
            <person name="Gayraud T."/>
            <person name="Guignon V."/>
            <person name="Jahn K."/>
            <person name="Jamilloux V."/>
            <person name="Joet T."/>
            <person name="Labadie K."/>
            <person name="Lan T."/>
            <person name="Leclercq J."/>
            <person name="Lepelley M."/>
            <person name="Leroy T."/>
            <person name="Li L.T."/>
            <person name="Librado P."/>
            <person name="Lopez L."/>
            <person name="Munoz A."/>
            <person name="Noel B."/>
            <person name="Pallavicini A."/>
            <person name="Perrotta G."/>
            <person name="Poncet V."/>
            <person name="Pot D."/>
            <person name="Priyono X."/>
            <person name="Rigoreau M."/>
            <person name="Rouard M."/>
            <person name="Rozas J."/>
            <person name="Tranchant-Dubreuil C."/>
            <person name="VanBuren R."/>
            <person name="Zhang Q."/>
            <person name="Andrade A.C."/>
            <person name="Argout X."/>
            <person name="Bertrand B."/>
            <person name="de Kochko A."/>
            <person name="Graziosi G."/>
            <person name="Henry R.J."/>
            <person name="Jayarama X."/>
            <person name="Ming R."/>
            <person name="Nagai C."/>
            <person name="Rounsley S."/>
            <person name="Sankoff D."/>
            <person name="Giuliano G."/>
            <person name="Albert V.A."/>
            <person name="Wincker P."/>
            <person name="Lashermes P."/>
        </authorList>
    </citation>
    <scope>NUCLEOTIDE SEQUENCE [LARGE SCALE GENOMIC DNA]</scope>
    <source>
        <strain evidence="3">cv. DH200-94</strain>
    </source>
</reference>
<dbReference type="InterPro" id="IPR036770">
    <property type="entry name" value="Ankyrin_rpt-contain_sf"/>
</dbReference>
<evidence type="ECO:0000313" key="3">
    <source>
        <dbReference type="Proteomes" id="UP000295252"/>
    </source>
</evidence>
<dbReference type="Gramene" id="CDP11117">
    <property type="protein sequence ID" value="CDP11117"/>
    <property type="gene ID" value="GSCOC_T00033157001"/>
</dbReference>
<gene>
    <name evidence="2" type="ORF">GSCOC_T00033157001</name>
</gene>